<protein>
    <recommendedName>
        <fullName evidence="4">tRNA pseudouridine synthase</fullName>
        <ecNumber evidence="4">5.4.99.12</ecNumber>
    </recommendedName>
</protein>
<dbReference type="GO" id="GO:0160147">
    <property type="term" value="F:tRNA pseudouridine(38-40) synthase activity"/>
    <property type="evidence" value="ECO:0007669"/>
    <property type="project" value="UniProtKB-EC"/>
</dbReference>
<sequence length="416" mass="48857">MESALIKGGFIKTENAGDVDKIRLGRSSRTDKGVHSLKTVISLKMEYSWRRVPTKYEGTWEYRINSQCKEIPEMINHHLPPSIRVIAAFPVTRNFNARSEITRRKYEYFIPQYLLQGSLWETDREKAKELIKLFEGRHSWHNFVSSTNMTVPRNLKGKNVEEYIKENRARWKDLRQLITLSREEQLAQWKPLRAMFRTLFEASVDPIVLNGNSYVKITLNGESFLYNQVRKMVAFWMMMVKGYFPQHLGKYAIHSPFRFNIPVAPAEGLLLVDVLERLQTGEPINLFLLDKNQQTMLDNFKKHVIYNEIEKKLSSEQEMYNGFIEILKTRSLAEEDVALIETLGTQWEVENEKSAMLKRKNAYVRKVIKELFQTVPILPRKGVYTFTPRKYNFEEEGSEETQGEEEIPIGEDEREE</sequence>
<dbReference type="GO" id="GO:0031119">
    <property type="term" value="P:tRNA pseudouridine synthesis"/>
    <property type="evidence" value="ECO:0007669"/>
    <property type="project" value="UniProtKB-ARBA"/>
</dbReference>
<evidence type="ECO:0000313" key="7">
    <source>
        <dbReference type="EMBL" id="NDV31492.1"/>
    </source>
</evidence>
<dbReference type="InterPro" id="IPR020095">
    <property type="entry name" value="PsdUridine_synth_TruA_C"/>
</dbReference>
<dbReference type="PANTHER" id="PTHR11142:SF4">
    <property type="entry name" value="PSEUDOURIDYLATE SYNTHASE 1 HOMOLOG"/>
    <property type="match status" value="1"/>
</dbReference>
<dbReference type="GO" id="GO:0005634">
    <property type="term" value="C:nucleus"/>
    <property type="evidence" value="ECO:0007669"/>
    <property type="project" value="TreeGrafter"/>
</dbReference>
<evidence type="ECO:0000259" key="6">
    <source>
        <dbReference type="Pfam" id="PF01416"/>
    </source>
</evidence>
<dbReference type="InterPro" id="IPR020094">
    <property type="entry name" value="TruA/RsuA/RluB/E/F_N"/>
</dbReference>
<dbReference type="Gene3D" id="3.30.70.660">
    <property type="entry name" value="Pseudouridine synthase I, catalytic domain, C-terminal subdomain"/>
    <property type="match status" value="1"/>
</dbReference>
<reference evidence="7" key="1">
    <citation type="journal article" date="2020" name="J. Eukaryot. Microbiol.">
        <title>De novo Sequencing, Assembly and Annotation of the Transcriptome for the Free-Living Testate Amoeba Arcella intermedia.</title>
        <authorList>
            <person name="Ribeiro G.M."/>
            <person name="Porfirio-Sousa A.L."/>
            <person name="Maurer-Alcala X.X."/>
            <person name="Katz L.A."/>
            <person name="Lahr D.J.G."/>
        </authorList>
    </citation>
    <scope>NUCLEOTIDE SEQUENCE</scope>
</reference>
<name>A0A6B2L3D8_9EUKA</name>
<dbReference type="AlphaFoldDB" id="A0A6B2L3D8"/>
<dbReference type="InterPro" id="IPR020097">
    <property type="entry name" value="PsdUridine_synth_TruA_a/b_dom"/>
</dbReference>
<dbReference type="InterPro" id="IPR001406">
    <property type="entry name" value="PsdUridine_synth_TruA"/>
</dbReference>
<dbReference type="EC" id="5.4.99.12" evidence="4"/>
<dbReference type="GO" id="GO:1990481">
    <property type="term" value="P:mRNA pseudouridine synthesis"/>
    <property type="evidence" value="ECO:0007669"/>
    <property type="project" value="TreeGrafter"/>
</dbReference>
<comment type="catalytic activity">
    <reaction evidence="4">
        <text>uridine(38/39/40) in tRNA = pseudouridine(38/39/40) in tRNA</text>
        <dbReference type="Rhea" id="RHEA:22376"/>
        <dbReference type="Rhea" id="RHEA-COMP:10085"/>
        <dbReference type="Rhea" id="RHEA-COMP:10087"/>
        <dbReference type="ChEBI" id="CHEBI:65314"/>
        <dbReference type="ChEBI" id="CHEBI:65315"/>
        <dbReference type="EC" id="5.4.99.12"/>
    </reaction>
</comment>
<dbReference type="EMBL" id="GIBP01002523">
    <property type="protein sequence ID" value="NDV31492.1"/>
    <property type="molecule type" value="Transcribed_RNA"/>
</dbReference>
<evidence type="ECO:0000256" key="4">
    <source>
        <dbReference type="RuleBase" id="RU003792"/>
    </source>
</evidence>
<evidence type="ECO:0000256" key="5">
    <source>
        <dbReference type="SAM" id="MobiDB-lite"/>
    </source>
</evidence>
<feature type="compositionally biased region" description="Acidic residues" evidence="5">
    <location>
        <begin position="394"/>
        <end position="416"/>
    </location>
</feature>
<proteinExistence type="inferred from homology"/>
<keyword evidence="2 4" id="KW-0819">tRNA processing</keyword>
<comment type="similarity">
    <text evidence="1 4">Belongs to the tRNA pseudouridine synthase TruA family.</text>
</comment>
<dbReference type="PANTHER" id="PTHR11142">
    <property type="entry name" value="PSEUDOURIDYLATE SYNTHASE"/>
    <property type="match status" value="1"/>
</dbReference>
<evidence type="ECO:0000256" key="2">
    <source>
        <dbReference type="ARBA" id="ARBA00022694"/>
    </source>
</evidence>
<feature type="region of interest" description="Disordered" evidence="5">
    <location>
        <begin position="392"/>
        <end position="416"/>
    </location>
</feature>
<accession>A0A6B2L3D8</accession>
<organism evidence="7">
    <name type="scientific">Arcella intermedia</name>
    <dbReference type="NCBI Taxonomy" id="1963864"/>
    <lineage>
        <taxon>Eukaryota</taxon>
        <taxon>Amoebozoa</taxon>
        <taxon>Tubulinea</taxon>
        <taxon>Elardia</taxon>
        <taxon>Arcellinida</taxon>
        <taxon>Sphaerothecina</taxon>
        <taxon>Arcellidae</taxon>
        <taxon>Arcella</taxon>
    </lineage>
</organism>
<keyword evidence="3 4" id="KW-0413">Isomerase</keyword>
<dbReference type="GO" id="GO:0003723">
    <property type="term" value="F:RNA binding"/>
    <property type="evidence" value="ECO:0007669"/>
    <property type="project" value="InterPro"/>
</dbReference>
<dbReference type="SUPFAM" id="SSF55120">
    <property type="entry name" value="Pseudouridine synthase"/>
    <property type="match status" value="1"/>
</dbReference>
<evidence type="ECO:0000256" key="3">
    <source>
        <dbReference type="ARBA" id="ARBA00023235"/>
    </source>
</evidence>
<dbReference type="Gene3D" id="3.30.70.580">
    <property type="entry name" value="Pseudouridine synthase I, catalytic domain, N-terminal subdomain"/>
    <property type="match status" value="1"/>
</dbReference>
<dbReference type="Pfam" id="PF01416">
    <property type="entry name" value="PseudoU_synth_1"/>
    <property type="match status" value="1"/>
</dbReference>
<dbReference type="InterPro" id="IPR020103">
    <property type="entry name" value="PsdUridine_synth_cat_dom_sf"/>
</dbReference>
<evidence type="ECO:0000256" key="1">
    <source>
        <dbReference type="ARBA" id="ARBA00009375"/>
    </source>
</evidence>
<feature type="domain" description="Pseudouridine synthase I TruA alpha/beta" evidence="6">
    <location>
        <begin position="194"/>
        <end position="274"/>
    </location>
</feature>